<gene>
    <name evidence="2" type="ORF">SAMN05660337_1344</name>
</gene>
<dbReference type="EMBL" id="FNGA01000002">
    <property type="protein sequence ID" value="SDK82168.1"/>
    <property type="molecule type" value="Genomic_DNA"/>
</dbReference>
<evidence type="ECO:0000259" key="1">
    <source>
        <dbReference type="Pfam" id="PF01370"/>
    </source>
</evidence>
<reference evidence="3" key="1">
    <citation type="submission" date="2016-10" db="EMBL/GenBank/DDBJ databases">
        <authorList>
            <person name="Varghese N."/>
            <person name="Submissions S."/>
        </authorList>
    </citation>
    <scope>NUCLEOTIDE SEQUENCE [LARGE SCALE GENOMIC DNA]</scope>
    <source>
        <strain evidence="3">DSM 16995</strain>
    </source>
</reference>
<organism evidence="2 3">
    <name type="scientific">Maridesulfovibrio ferrireducens</name>
    <dbReference type="NCBI Taxonomy" id="246191"/>
    <lineage>
        <taxon>Bacteria</taxon>
        <taxon>Pseudomonadati</taxon>
        <taxon>Thermodesulfobacteriota</taxon>
        <taxon>Desulfovibrionia</taxon>
        <taxon>Desulfovibrionales</taxon>
        <taxon>Desulfovibrionaceae</taxon>
        <taxon>Maridesulfovibrio</taxon>
    </lineage>
</organism>
<dbReference type="AlphaFoldDB" id="A0A1G9F1F5"/>
<name>A0A1G9F1F5_9BACT</name>
<dbReference type="Gene3D" id="3.40.50.720">
    <property type="entry name" value="NAD(P)-binding Rossmann-like Domain"/>
    <property type="match status" value="1"/>
</dbReference>
<dbReference type="PANTHER" id="PTHR43245">
    <property type="entry name" value="BIFUNCTIONAL POLYMYXIN RESISTANCE PROTEIN ARNA"/>
    <property type="match status" value="1"/>
</dbReference>
<dbReference type="Pfam" id="PF01370">
    <property type="entry name" value="Epimerase"/>
    <property type="match status" value="1"/>
</dbReference>
<feature type="domain" description="NAD-dependent epimerase/dehydratase" evidence="1">
    <location>
        <begin position="7"/>
        <end position="249"/>
    </location>
</feature>
<dbReference type="PANTHER" id="PTHR43245:SF13">
    <property type="entry name" value="UDP-D-APIOSE_UDP-D-XYLOSE SYNTHASE 2"/>
    <property type="match status" value="1"/>
</dbReference>
<protein>
    <submittedName>
        <fullName evidence="2">UDP-glucose 4-epimerase</fullName>
    </submittedName>
</protein>
<dbReference type="OrthoDB" id="9801785at2"/>
<proteinExistence type="predicted"/>
<dbReference type="STRING" id="246191.SAMN05660337_1344"/>
<dbReference type="Proteomes" id="UP000199053">
    <property type="component" value="Unassembled WGS sequence"/>
</dbReference>
<evidence type="ECO:0000313" key="2">
    <source>
        <dbReference type="EMBL" id="SDK82168.1"/>
    </source>
</evidence>
<dbReference type="PRINTS" id="PR01713">
    <property type="entry name" value="NUCEPIMERASE"/>
</dbReference>
<accession>A0A1G9F1F5</accession>
<dbReference type="Gene3D" id="3.90.25.10">
    <property type="entry name" value="UDP-galactose 4-epimerase, domain 1"/>
    <property type="match status" value="1"/>
</dbReference>
<dbReference type="SUPFAM" id="SSF51735">
    <property type="entry name" value="NAD(P)-binding Rossmann-fold domains"/>
    <property type="match status" value="1"/>
</dbReference>
<dbReference type="InterPro" id="IPR001509">
    <property type="entry name" value="Epimerase_deHydtase"/>
</dbReference>
<keyword evidence="3" id="KW-1185">Reference proteome</keyword>
<dbReference type="InterPro" id="IPR050177">
    <property type="entry name" value="Lipid_A_modif_metabolic_enz"/>
</dbReference>
<sequence length="319" mass="34377">MNKKTCLVTGCAGFIGSHLTHRLLDLGHSVVGVDNLSSGYVHNMSGFLDHPDFKFHEVSVAEEGLLESLKEAYPALDVIFHLAAIVSVPYSIEVPELTMAVNFEATKRMLESSASLGLSTFVFAGSAAEYGNEGRLPVREEYATDEVVPLSPYGVAKYKSSSLIEKSGYGCSLRFFNIFGPRQDPTSQYSGVISRFVDFGLAGKNMVIFGDGTQSRDFLYVSDVVDSYLIAAGLDLEGRGPLTGIYNVGTGHGISVLQLAETVSKLTSAPSEIVFKPERAGDIKHSRADISKISAVGFSSSVSFEEGLKKTIEWAKSCK</sequence>
<dbReference type="RefSeq" id="WP_092159499.1">
    <property type="nucleotide sequence ID" value="NZ_FNGA01000002.1"/>
</dbReference>
<evidence type="ECO:0000313" key="3">
    <source>
        <dbReference type="Proteomes" id="UP000199053"/>
    </source>
</evidence>
<dbReference type="InterPro" id="IPR036291">
    <property type="entry name" value="NAD(P)-bd_dom_sf"/>
</dbReference>